<reference evidence="3" key="1">
    <citation type="submission" date="2019-11" db="EMBL/GenBank/DDBJ databases">
        <title>Isolation and characterization of two novel species in the genus Thiomicrorhabdus.</title>
        <authorList>
            <person name="Mochizuki J."/>
            <person name="Kojima H."/>
            <person name="Fukui M."/>
        </authorList>
    </citation>
    <scope>NUCLEOTIDE SEQUENCE [LARGE SCALE GENOMIC DNA]</scope>
    <source>
        <strain evidence="3">aks77</strain>
    </source>
</reference>
<keyword evidence="3" id="KW-1185">Reference proteome</keyword>
<protein>
    <submittedName>
        <fullName evidence="2">Glycosyl transferase</fullName>
    </submittedName>
</protein>
<dbReference type="InterPro" id="IPR029044">
    <property type="entry name" value="Nucleotide-diphossugar_trans"/>
</dbReference>
<name>A0A6F8PWX0_9GAMM</name>
<dbReference type="CDD" id="cd00761">
    <property type="entry name" value="Glyco_tranf_GTA_type"/>
    <property type="match status" value="1"/>
</dbReference>
<dbReference type="GO" id="GO:0016740">
    <property type="term" value="F:transferase activity"/>
    <property type="evidence" value="ECO:0007669"/>
    <property type="project" value="UniProtKB-KW"/>
</dbReference>
<dbReference type="Gene3D" id="3.90.550.10">
    <property type="entry name" value="Spore Coat Polysaccharide Biosynthesis Protein SpsA, Chain A"/>
    <property type="match status" value="1"/>
</dbReference>
<dbReference type="Proteomes" id="UP000501726">
    <property type="component" value="Chromosome"/>
</dbReference>
<dbReference type="EMBL" id="AP021889">
    <property type="protein sequence ID" value="BBP46621.1"/>
    <property type="molecule type" value="Genomic_DNA"/>
</dbReference>
<sequence length="256" mass="29630">MPITHKNKTEVIASLTSYPARFSSLHLTLKSLLQQTVSADQILLWIAVEDKSQLPRKVLQLAKLNQIEIHFTEDTRSYKKIIPALEKYPQACIVTFDDDVYYPPNTLQKLLEGHQKNPYKIIANRTHLISVDNLGNLQPYKQWHKNCSNQSRPERNFQTGVGGVLYPPNSLHKMVTDKNLFTKLAPHGDDIWLYWMMRLNGNTAMQTQNDFEFYHWPFSQKTALYKQNVRKDGNDTQIQAMLQQFGSPLCLPVNDD</sequence>
<evidence type="ECO:0000313" key="2">
    <source>
        <dbReference type="EMBL" id="BBP46621.1"/>
    </source>
</evidence>
<feature type="domain" description="Glycosyltransferase 2-like" evidence="1">
    <location>
        <begin position="23"/>
        <end position="146"/>
    </location>
</feature>
<dbReference type="SUPFAM" id="SSF53448">
    <property type="entry name" value="Nucleotide-diphospho-sugar transferases"/>
    <property type="match status" value="1"/>
</dbReference>
<keyword evidence="2" id="KW-0808">Transferase</keyword>
<dbReference type="RefSeq" id="WP_173273449.1">
    <property type="nucleotide sequence ID" value="NZ_AP021889.1"/>
</dbReference>
<dbReference type="Pfam" id="PF00535">
    <property type="entry name" value="Glycos_transf_2"/>
    <property type="match status" value="1"/>
</dbReference>
<dbReference type="KEGG" id="tse:THMIRHAS_19940"/>
<gene>
    <name evidence="2" type="ORF">THMIRHAS_19940</name>
</gene>
<evidence type="ECO:0000259" key="1">
    <source>
        <dbReference type="Pfam" id="PF00535"/>
    </source>
</evidence>
<dbReference type="AlphaFoldDB" id="A0A6F8PWX0"/>
<accession>A0A6F8PWX0</accession>
<dbReference type="InterPro" id="IPR001173">
    <property type="entry name" value="Glyco_trans_2-like"/>
</dbReference>
<evidence type="ECO:0000313" key="3">
    <source>
        <dbReference type="Proteomes" id="UP000501726"/>
    </source>
</evidence>
<organism evidence="2 3">
    <name type="scientific">Thiosulfatimonas sediminis</name>
    <dbReference type="NCBI Taxonomy" id="2675054"/>
    <lineage>
        <taxon>Bacteria</taxon>
        <taxon>Pseudomonadati</taxon>
        <taxon>Pseudomonadota</taxon>
        <taxon>Gammaproteobacteria</taxon>
        <taxon>Thiotrichales</taxon>
        <taxon>Piscirickettsiaceae</taxon>
        <taxon>Thiosulfatimonas</taxon>
    </lineage>
</organism>
<proteinExistence type="predicted"/>